<dbReference type="InterPro" id="IPR018060">
    <property type="entry name" value="HTH_AraC"/>
</dbReference>
<evidence type="ECO:0000256" key="1">
    <source>
        <dbReference type="ARBA" id="ARBA00023015"/>
    </source>
</evidence>
<name>A0A6N4V5T1_9MYCO</name>
<accession>A0A6N4V5T1</accession>
<reference evidence="4 5" key="1">
    <citation type="journal article" date="2019" name="Emerg. Microbes Infect.">
        <title>Comprehensive subspecies identification of 175 nontuberculous mycobacteria species based on 7547 genomic profiles.</title>
        <authorList>
            <person name="Matsumoto Y."/>
            <person name="Kinjo T."/>
            <person name="Motooka D."/>
            <person name="Nabeya D."/>
            <person name="Jung N."/>
            <person name="Uechi K."/>
            <person name="Horii T."/>
            <person name="Iida T."/>
            <person name="Fujita J."/>
            <person name="Nakamura S."/>
        </authorList>
    </citation>
    <scope>NUCLEOTIDE SEQUENCE [LARGE SCALE GENOMIC DNA]</scope>
    <source>
        <strain evidence="4 5">JCM 12603</strain>
    </source>
</reference>
<dbReference type="PANTHER" id="PTHR11019">
    <property type="entry name" value="HTH-TYPE TRANSCRIPTIONAL REGULATOR NIMR"/>
    <property type="match status" value="1"/>
</dbReference>
<protein>
    <submittedName>
        <fullName evidence="4">AraC family transcriptional regulator</fullName>
    </submittedName>
</protein>
<dbReference type="Gene3D" id="1.10.10.60">
    <property type="entry name" value="Homeodomain-like"/>
    <property type="match status" value="1"/>
</dbReference>
<evidence type="ECO:0000256" key="2">
    <source>
        <dbReference type="ARBA" id="ARBA00023163"/>
    </source>
</evidence>
<dbReference type="RefSeq" id="WP_235682435.1">
    <property type="nucleotide sequence ID" value="NZ_AP022570.1"/>
</dbReference>
<dbReference type="SMART" id="SM00342">
    <property type="entry name" value="HTH_ARAC"/>
    <property type="match status" value="1"/>
</dbReference>
<keyword evidence="5" id="KW-1185">Reference proteome</keyword>
<dbReference type="Gene3D" id="1.20.120.450">
    <property type="entry name" value="dinb family like domain"/>
    <property type="match status" value="1"/>
</dbReference>
<dbReference type="SUPFAM" id="SSF46689">
    <property type="entry name" value="Homeodomain-like"/>
    <property type="match status" value="1"/>
</dbReference>
<keyword evidence="1" id="KW-0805">Transcription regulation</keyword>
<dbReference type="InterPro" id="IPR009057">
    <property type="entry name" value="Homeodomain-like_sf"/>
</dbReference>
<organism evidence="4 5">
    <name type="scientific">Mycolicibacterium poriferae</name>
    <dbReference type="NCBI Taxonomy" id="39694"/>
    <lineage>
        <taxon>Bacteria</taxon>
        <taxon>Bacillati</taxon>
        <taxon>Actinomycetota</taxon>
        <taxon>Actinomycetes</taxon>
        <taxon>Mycobacteriales</taxon>
        <taxon>Mycobacteriaceae</taxon>
        <taxon>Mycolicibacterium</taxon>
    </lineage>
</organism>
<dbReference type="Proteomes" id="UP000466785">
    <property type="component" value="Chromosome"/>
</dbReference>
<evidence type="ECO:0000313" key="4">
    <source>
        <dbReference type="EMBL" id="BBX49759.1"/>
    </source>
</evidence>
<dbReference type="GO" id="GO:0003700">
    <property type="term" value="F:DNA-binding transcription factor activity"/>
    <property type="evidence" value="ECO:0007669"/>
    <property type="project" value="InterPro"/>
</dbReference>
<gene>
    <name evidence="4" type="ORF">MPOR_07850</name>
</gene>
<feature type="domain" description="HTH araC/xylS-type" evidence="3">
    <location>
        <begin position="14"/>
        <end position="112"/>
    </location>
</feature>
<evidence type="ECO:0000259" key="3">
    <source>
        <dbReference type="PROSITE" id="PS01124"/>
    </source>
</evidence>
<dbReference type="KEGG" id="mpof:MPOR_07850"/>
<keyword evidence="2" id="KW-0804">Transcription</keyword>
<dbReference type="Pfam" id="PF12867">
    <property type="entry name" value="DinB_2"/>
    <property type="match status" value="1"/>
</dbReference>
<proteinExistence type="predicted"/>
<evidence type="ECO:0000313" key="5">
    <source>
        <dbReference type="Proteomes" id="UP000466785"/>
    </source>
</evidence>
<dbReference type="AlphaFoldDB" id="A0A6N4V5T1"/>
<dbReference type="Pfam" id="PF12833">
    <property type="entry name" value="HTH_18"/>
    <property type="match status" value="1"/>
</dbReference>
<dbReference type="InterPro" id="IPR024775">
    <property type="entry name" value="DinB-like"/>
</dbReference>
<dbReference type="InterPro" id="IPR034660">
    <property type="entry name" value="DinB/YfiT-like"/>
</dbReference>
<dbReference type="SUPFAM" id="SSF109854">
    <property type="entry name" value="DinB/YfiT-like putative metalloenzymes"/>
    <property type="match status" value="1"/>
</dbReference>
<sequence>MTDPLSVPAPAGRDRLRELLDAVTDAGNTAVGDMARSSFASEFHFSRQVRRLTGESPAALRRRVMLERAAWRLQRGEAVAVVAAAEGWSSAEVFSRAFRRAYGVPPSRAADVHFRLTAPNGLHFHPPESLWLDAGPGADPSAPSVSALMLAHDVDDTACLLAAAAQLSPQQWVADVAPGQTVLEWDGPEASVGAVLGAIVWTKEVWLATIAGHDFPSRTATRPESVDAPTLAAHHDAIAARWRATIADHSAAGRLGDTVIDALCDPPESFPLHGIVAHVLTYSAHRRELARTMLAALGVSVPSGDPLSWMREI</sequence>
<dbReference type="PANTHER" id="PTHR11019:SF159">
    <property type="entry name" value="TRANSCRIPTIONAL REGULATOR-RELATED"/>
    <property type="match status" value="1"/>
</dbReference>
<dbReference type="PROSITE" id="PS01124">
    <property type="entry name" value="HTH_ARAC_FAMILY_2"/>
    <property type="match status" value="1"/>
</dbReference>
<dbReference type="EMBL" id="AP022570">
    <property type="protein sequence ID" value="BBX49759.1"/>
    <property type="molecule type" value="Genomic_DNA"/>
</dbReference>
<dbReference type="GO" id="GO:0043565">
    <property type="term" value="F:sequence-specific DNA binding"/>
    <property type="evidence" value="ECO:0007669"/>
    <property type="project" value="InterPro"/>
</dbReference>